<protein>
    <submittedName>
        <fullName evidence="2">Uncharacterized protein</fullName>
    </submittedName>
</protein>
<accession>A0A2K4WI47</accession>
<dbReference type="RefSeq" id="WP_146047652.1">
    <property type="nucleotide sequence ID" value="NZ_LT963408.1"/>
</dbReference>
<dbReference type="Proteomes" id="UP000238093">
    <property type="component" value="Chromosome I"/>
</dbReference>
<dbReference type="EMBL" id="LT963408">
    <property type="protein sequence ID" value="SOS35565.1"/>
    <property type="molecule type" value="Genomic_DNA"/>
</dbReference>
<feature type="region of interest" description="Disordered" evidence="1">
    <location>
        <begin position="33"/>
        <end position="68"/>
    </location>
</feature>
<feature type="compositionally biased region" description="Basic residues" evidence="1">
    <location>
        <begin position="35"/>
        <end position="44"/>
    </location>
</feature>
<evidence type="ECO:0000256" key="1">
    <source>
        <dbReference type="SAM" id="MobiDB-lite"/>
    </source>
</evidence>
<dbReference type="AlphaFoldDB" id="A0A2K4WI47"/>
<proteinExistence type="predicted"/>
<organism evidence="2 3">
    <name type="scientific">Pseudomonas syringae group genomosp. 3</name>
    <dbReference type="NCBI Taxonomy" id="251701"/>
    <lineage>
        <taxon>Bacteria</taxon>
        <taxon>Pseudomonadati</taxon>
        <taxon>Pseudomonadota</taxon>
        <taxon>Gammaproteobacteria</taxon>
        <taxon>Pseudomonadales</taxon>
        <taxon>Pseudomonadaceae</taxon>
        <taxon>Pseudomonas</taxon>
    </lineage>
</organism>
<name>A0A2K4WI47_9PSED</name>
<sequence>MTEETGHGEKPRWFKLASSRRCILKLVDRADHSSRHGVYHPKGKGGRDIWGGGKKGAKESLTVKLENH</sequence>
<gene>
    <name evidence="2" type="ORF">CFBP6411_04208</name>
</gene>
<evidence type="ECO:0000313" key="3">
    <source>
        <dbReference type="Proteomes" id="UP000238093"/>
    </source>
</evidence>
<evidence type="ECO:0000313" key="2">
    <source>
        <dbReference type="EMBL" id="SOS35565.1"/>
    </source>
</evidence>
<reference evidence="2 3" key="1">
    <citation type="submission" date="2017-11" db="EMBL/GenBank/DDBJ databases">
        <authorList>
            <person name="Han C.G."/>
        </authorList>
    </citation>
    <scope>NUCLEOTIDE SEQUENCE [LARGE SCALE GENOMIC DNA]</scope>
    <source>
        <strain evidence="2">CFBP6411</strain>
    </source>
</reference>